<dbReference type="Gene3D" id="2.30.110.50">
    <property type="match status" value="1"/>
</dbReference>
<dbReference type="InterPro" id="IPR047702">
    <property type="entry name" value="VgrG-rel"/>
</dbReference>
<dbReference type="Pfam" id="PF05954">
    <property type="entry name" value="Phage_GPD"/>
    <property type="match status" value="1"/>
</dbReference>
<dbReference type="EMBL" id="PYAX01000004">
    <property type="protein sequence ID" value="PSL55904.1"/>
    <property type="molecule type" value="Genomic_DNA"/>
</dbReference>
<keyword evidence="3" id="KW-1185">Reference proteome</keyword>
<dbReference type="RefSeq" id="WP_106615618.1">
    <property type="nucleotide sequence ID" value="NZ_PYAX01000004.1"/>
</dbReference>
<dbReference type="InterPro" id="IPR037026">
    <property type="entry name" value="Vgr_OB-fold_dom_sf"/>
</dbReference>
<evidence type="ECO:0000313" key="2">
    <source>
        <dbReference type="EMBL" id="PSL55904.1"/>
    </source>
</evidence>
<dbReference type="Gene3D" id="3.55.50.10">
    <property type="entry name" value="Baseplate protein-like domains"/>
    <property type="match status" value="1"/>
</dbReference>
<evidence type="ECO:0000313" key="3">
    <source>
        <dbReference type="Proteomes" id="UP000241118"/>
    </source>
</evidence>
<dbReference type="SUPFAM" id="SSF69279">
    <property type="entry name" value="Phage tail proteins"/>
    <property type="match status" value="1"/>
</dbReference>
<feature type="domain" description="Gp5/Type VI secretion system Vgr protein OB-fold" evidence="1">
    <location>
        <begin position="380"/>
        <end position="454"/>
    </location>
</feature>
<proteinExistence type="predicted"/>
<dbReference type="Gene3D" id="4.10.220.110">
    <property type="match status" value="1"/>
</dbReference>
<dbReference type="InterPro" id="IPR006531">
    <property type="entry name" value="Gp5/Vgr_OB"/>
</dbReference>
<dbReference type="SUPFAM" id="SSF69255">
    <property type="entry name" value="gp5 N-terminal domain-like"/>
    <property type="match status" value="1"/>
</dbReference>
<dbReference type="OrthoDB" id="1907165at2"/>
<dbReference type="AlphaFoldDB" id="A0A2P8IBQ9"/>
<sequence>MTRQAAGRSFRSFAADPIVQLGSLTSTWEKRLVSCVVDENVGLPDVAVLTYRDGDNELLTVGGITIGTPLTVSVATVQSKAREQLFGGEVTALEKDGDSTGSFTVIRAMSKAHRLFRGRRVEAFRNVTAADVVRRVARNAGLTVGRVEVSPVTYAQLSQAGVSDWDFLRQIAHEHGVSVRVDDKGKLELLKPEPATGAPALTESSPLVLRHGDLLSLRASLTDSDRVDHVEVRAWDVATKKAFVAVEPAVRSKAVLPGAMPSTAGKRTSMLVADTPYGTQAETATAARSLAASVSAGYAEIEAVAKGHPKLRAGVPIALADAGPAFSGRYTATSVRHVLEPDHGYRSIVTVSASPDRSLAGLVLGGNALPRPPRMPGLATGIVTDIRELGKGERGWVRLKFPWLDDNYVTDWVRTVQWGGVRGGGVFSPEVNDEVLVGFEQGSLDRPYVLGGLYNGVDQPSPHDVPLVDRRSGRLNRRSLVSRTGNRLELLDGLTAAGVRLETGDKRLDITLDEKTGAIEIRVRARRGRRVLGSISLTDRGITIDARRGDLVLKGNTVSVEAATSVSVRGRTEASVDGGAQAVLKGRIVRIN</sequence>
<evidence type="ECO:0000259" key="1">
    <source>
        <dbReference type="Pfam" id="PF04717"/>
    </source>
</evidence>
<dbReference type="NCBIfam" id="NF033848">
    <property type="entry name" value="VgrG_rel"/>
    <property type="match status" value="1"/>
</dbReference>
<name>A0A2P8IBQ9_SACCR</name>
<accession>A0A2P8IBQ9</accession>
<protein>
    <submittedName>
        <fullName evidence="2">Uncharacterized protein involved in type VI secretion and phage assembly</fullName>
    </submittedName>
</protein>
<reference evidence="2 3" key="1">
    <citation type="submission" date="2018-03" db="EMBL/GenBank/DDBJ databases">
        <title>Genomic Encyclopedia of Type Strains, Phase III (KMG-III): the genomes of soil and plant-associated and newly described type strains.</title>
        <authorList>
            <person name="Whitman W."/>
        </authorList>
    </citation>
    <scope>NUCLEOTIDE SEQUENCE [LARGE SCALE GENOMIC DNA]</scope>
    <source>
        <strain evidence="2 3">CGMCC 4.7097</strain>
    </source>
</reference>
<dbReference type="Proteomes" id="UP000241118">
    <property type="component" value="Unassembled WGS sequence"/>
</dbReference>
<dbReference type="Gene3D" id="2.40.50.230">
    <property type="entry name" value="Gp5 N-terminal domain"/>
    <property type="match status" value="1"/>
</dbReference>
<comment type="caution">
    <text evidence="2">The sequence shown here is derived from an EMBL/GenBank/DDBJ whole genome shotgun (WGS) entry which is preliminary data.</text>
</comment>
<dbReference type="Pfam" id="PF04717">
    <property type="entry name" value="Phage_base_V"/>
    <property type="match status" value="1"/>
</dbReference>
<gene>
    <name evidence="2" type="ORF">B0I31_104195</name>
</gene>
<organism evidence="2 3">
    <name type="scientific">Saccharothrix carnea</name>
    <dbReference type="NCBI Taxonomy" id="1280637"/>
    <lineage>
        <taxon>Bacteria</taxon>
        <taxon>Bacillati</taxon>
        <taxon>Actinomycetota</taxon>
        <taxon>Actinomycetes</taxon>
        <taxon>Pseudonocardiales</taxon>
        <taxon>Pseudonocardiaceae</taxon>
        <taxon>Saccharothrix</taxon>
    </lineage>
</organism>